<dbReference type="EMBL" id="ML742045">
    <property type="protein sequence ID" value="KAE8152945.1"/>
    <property type="molecule type" value="Genomic_DNA"/>
</dbReference>
<proteinExistence type="predicted"/>
<dbReference type="GO" id="GO:0008171">
    <property type="term" value="F:O-methyltransferase activity"/>
    <property type="evidence" value="ECO:0007669"/>
    <property type="project" value="InterPro"/>
</dbReference>
<dbReference type="OrthoDB" id="1606438at2759"/>
<dbReference type="Pfam" id="PF08100">
    <property type="entry name" value="Dimerisation"/>
    <property type="match status" value="1"/>
</dbReference>
<keyword evidence="1 6" id="KW-0489">Methyltransferase</keyword>
<name>A0A5N6U2U7_ASPAV</name>
<evidence type="ECO:0000256" key="3">
    <source>
        <dbReference type="ARBA" id="ARBA00022691"/>
    </source>
</evidence>
<sequence length="469" mass="51561">MSTLGLIGPSVTGVACAGSGNHSRVHSFHTSTEAIVSENQFHFYFQIIRCFNRMMESLLQLETALKAVVEDSKQPTTAATFASLRRAEPNNDPAVTAVASRVVDLASEVTQLLEPAYLALADHLFGYQNTQSLAAAVKLQIPDCLASGAQTIEQLAQSSGARSDRLRQILRLLYNNGIFSFDPETDSVQNNEASELLVRDHWTQWHRWASVCSQEFYQMAQGLPHAVDAGVTRSPAQVHYDTDESMFSYLERNGTMVRLRGCMGGAAVAQTPGMISGYPWAELAGHTLFDLGGGDGSLMAGLLRAFPTLQGGIMDTPRVLPVLQEAFHESSGRYADVALRIPSGRLIAGDFLQEVVPSEAYVMRWCLHDWTDEQACQILRNIRRSIISSPVSRLLVLESVLADGRWGRMSRLGDINVMVTAEHGQERTEAQWRHLAASTGWKVVSISQLPGAWPSAIDMRPVDGWEECK</sequence>
<keyword evidence="2 6" id="KW-0808">Transferase</keyword>
<protein>
    <submittedName>
        <fullName evidence="6">O-methyltransferase-domain-containing protein</fullName>
    </submittedName>
</protein>
<dbReference type="SUPFAM" id="SSF53335">
    <property type="entry name" value="S-adenosyl-L-methionine-dependent methyltransferases"/>
    <property type="match status" value="1"/>
</dbReference>
<accession>A0A5N6U2U7</accession>
<gene>
    <name evidence="6" type="ORF">BDV25DRAFT_127570</name>
</gene>
<dbReference type="GO" id="GO:0032259">
    <property type="term" value="P:methylation"/>
    <property type="evidence" value="ECO:0007669"/>
    <property type="project" value="UniProtKB-KW"/>
</dbReference>
<dbReference type="InterPro" id="IPR036390">
    <property type="entry name" value="WH_DNA-bd_sf"/>
</dbReference>
<feature type="domain" description="O-methyltransferase dimerisation" evidence="5">
    <location>
        <begin position="122"/>
        <end position="199"/>
    </location>
</feature>
<dbReference type="Proteomes" id="UP000325780">
    <property type="component" value="Unassembled WGS sequence"/>
</dbReference>
<dbReference type="PANTHER" id="PTHR43712:SF2">
    <property type="entry name" value="O-METHYLTRANSFERASE CICE"/>
    <property type="match status" value="1"/>
</dbReference>
<keyword evidence="3" id="KW-0949">S-adenosyl-L-methionine</keyword>
<dbReference type="PROSITE" id="PS51683">
    <property type="entry name" value="SAM_OMT_II"/>
    <property type="match status" value="1"/>
</dbReference>
<evidence type="ECO:0000313" key="6">
    <source>
        <dbReference type="EMBL" id="KAE8152945.1"/>
    </source>
</evidence>
<dbReference type="InterPro" id="IPR036388">
    <property type="entry name" value="WH-like_DNA-bd_sf"/>
</dbReference>
<dbReference type="AlphaFoldDB" id="A0A5N6U2U7"/>
<evidence type="ECO:0000313" key="7">
    <source>
        <dbReference type="Proteomes" id="UP000325780"/>
    </source>
</evidence>
<dbReference type="InterPro" id="IPR016461">
    <property type="entry name" value="COMT-like"/>
</dbReference>
<dbReference type="Pfam" id="PF00891">
    <property type="entry name" value="Methyltransf_2"/>
    <property type="match status" value="1"/>
</dbReference>
<organism evidence="6 7">
    <name type="scientific">Aspergillus avenaceus</name>
    <dbReference type="NCBI Taxonomy" id="36643"/>
    <lineage>
        <taxon>Eukaryota</taxon>
        <taxon>Fungi</taxon>
        <taxon>Dikarya</taxon>
        <taxon>Ascomycota</taxon>
        <taxon>Pezizomycotina</taxon>
        <taxon>Eurotiomycetes</taxon>
        <taxon>Eurotiomycetidae</taxon>
        <taxon>Eurotiales</taxon>
        <taxon>Aspergillaceae</taxon>
        <taxon>Aspergillus</taxon>
        <taxon>Aspergillus subgen. Circumdati</taxon>
    </lineage>
</organism>
<dbReference type="InterPro" id="IPR029063">
    <property type="entry name" value="SAM-dependent_MTases_sf"/>
</dbReference>
<evidence type="ECO:0000259" key="4">
    <source>
        <dbReference type="Pfam" id="PF00891"/>
    </source>
</evidence>
<dbReference type="InterPro" id="IPR012967">
    <property type="entry name" value="COMT_dimerisation"/>
</dbReference>
<feature type="domain" description="O-methyltransferase C-terminal" evidence="4">
    <location>
        <begin position="287"/>
        <end position="441"/>
    </location>
</feature>
<reference evidence="6 7" key="1">
    <citation type="submission" date="2019-04" db="EMBL/GenBank/DDBJ databases">
        <title>Friends and foes A comparative genomics study of 23 Aspergillus species from section Flavi.</title>
        <authorList>
            <consortium name="DOE Joint Genome Institute"/>
            <person name="Kjaerbolling I."/>
            <person name="Vesth T."/>
            <person name="Frisvad J.C."/>
            <person name="Nybo J.L."/>
            <person name="Theobald S."/>
            <person name="Kildgaard S."/>
            <person name="Isbrandt T."/>
            <person name="Kuo A."/>
            <person name="Sato A."/>
            <person name="Lyhne E.K."/>
            <person name="Kogle M.E."/>
            <person name="Wiebenga A."/>
            <person name="Kun R.S."/>
            <person name="Lubbers R.J."/>
            <person name="Makela M.R."/>
            <person name="Barry K."/>
            <person name="Chovatia M."/>
            <person name="Clum A."/>
            <person name="Daum C."/>
            <person name="Haridas S."/>
            <person name="He G."/>
            <person name="LaButti K."/>
            <person name="Lipzen A."/>
            <person name="Mondo S."/>
            <person name="Riley R."/>
            <person name="Salamov A."/>
            <person name="Simmons B.A."/>
            <person name="Magnuson J.K."/>
            <person name="Henrissat B."/>
            <person name="Mortensen U.H."/>
            <person name="Larsen T.O."/>
            <person name="Devries R.P."/>
            <person name="Grigoriev I.V."/>
            <person name="Machida M."/>
            <person name="Baker S.E."/>
            <person name="Andersen M.R."/>
        </authorList>
    </citation>
    <scope>NUCLEOTIDE SEQUENCE [LARGE SCALE GENOMIC DNA]</scope>
    <source>
        <strain evidence="6 7">IBT 18842</strain>
    </source>
</reference>
<evidence type="ECO:0000256" key="1">
    <source>
        <dbReference type="ARBA" id="ARBA00022603"/>
    </source>
</evidence>
<dbReference type="PANTHER" id="PTHR43712">
    <property type="entry name" value="PUTATIVE (AFU_ORTHOLOGUE AFUA_4G14580)-RELATED"/>
    <property type="match status" value="1"/>
</dbReference>
<dbReference type="InterPro" id="IPR001077">
    <property type="entry name" value="COMT_C"/>
</dbReference>
<dbReference type="GO" id="GO:0044550">
    <property type="term" value="P:secondary metabolite biosynthetic process"/>
    <property type="evidence" value="ECO:0007669"/>
    <property type="project" value="UniProtKB-ARBA"/>
</dbReference>
<dbReference type="GO" id="GO:0046983">
    <property type="term" value="F:protein dimerization activity"/>
    <property type="evidence" value="ECO:0007669"/>
    <property type="project" value="InterPro"/>
</dbReference>
<evidence type="ECO:0000259" key="5">
    <source>
        <dbReference type="Pfam" id="PF08100"/>
    </source>
</evidence>
<dbReference type="Gene3D" id="3.40.50.150">
    <property type="entry name" value="Vaccinia Virus protein VP39"/>
    <property type="match status" value="1"/>
</dbReference>
<dbReference type="SUPFAM" id="SSF46785">
    <property type="entry name" value="Winged helix' DNA-binding domain"/>
    <property type="match status" value="1"/>
</dbReference>
<keyword evidence="7" id="KW-1185">Reference proteome</keyword>
<dbReference type="Gene3D" id="1.10.10.10">
    <property type="entry name" value="Winged helix-like DNA-binding domain superfamily/Winged helix DNA-binding domain"/>
    <property type="match status" value="1"/>
</dbReference>
<evidence type="ECO:0000256" key="2">
    <source>
        <dbReference type="ARBA" id="ARBA00022679"/>
    </source>
</evidence>